<evidence type="ECO:0000256" key="1">
    <source>
        <dbReference type="ARBA" id="ARBA00004496"/>
    </source>
</evidence>
<comment type="caution">
    <text evidence="7">The sequence shown here is derived from an EMBL/GenBank/DDBJ whole genome shotgun (WGS) entry which is preliminary data.</text>
</comment>
<dbReference type="InterPro" id="IPR045329">
    <property type="entry name" value="LZTS"/>
</dbReference>
<dbReference type="GO" id="GO:0005524">
    <property type="term" value="F:ATP binding"/>
    <property type="evidence" value="ECO:0007669"/>
    <property type="project" value="InterPro"/>
</dbReference>
<feature type="coiled-coil region" evidence="4">
    <location>
        <begin position="1007"/>
        <end position="1144"/>
    </location>
</feature>
<keyword evidence="2" id="KW-0963">Cytoplasm</keyword>
<feature type="region of interest" description="Disordered" evidence="5">
    <location>
        <begin position="603"/>
        <end position="997"/>
    </location>
</feature>
<feature type="compositionally biased region" description="Basic and acidic residues" evidence="5">
    <location>
        <begin position="657"/>
        <end position="681"/>
    </location>
</feature>
<dbReference type="Proteomes" id="UP001488838">
    <property type="component" value="Unassembled WGS sequence"/>
</dbReference>
<protein>
    <recommendedName>
        <fullName evidence="6">SF4 helicase domain-containing protein</fullName>
    </recommendedName>
</protein>
<feature type="compositionally biased region" description="Low complexity" evidence="5">
    <location>
        <begin position="940"/>
        <end position="956"/>
    </location>
</feature>
<dbReference type="PROSITE" id="PS51199">
    <property type="entry name" value="SF4_HELICASE"/>
    <property type="match status" value="1"/>
</dbReference>
<dbReference type="SUPFAM" id="SSF52540">
    <property type="entry name" value="P-loop containing nucleoside triphosphate hydrolases"/>
    <property type="match status" value="1"/>
</dbReference>
<feature type="compositionally biased region" description="Low complexity" evidence="5">
    <location>
        <begin position="969"/>
        <end position="983"/>
    </location>
</feature>
<dbReference type="InterPro" id="IPR034154">
    <property type="entry name" value="TOPRIM_DnaG/twinkle"/>
</dbReference>
<dbReference type="GO" id="GO:0090090">
    <property type="term" value="P:negative regulation of canonical Wnt signaling pathway"/>
    <property type="evidence" value="ECO:0007669"/>
    <property type="project" value="TreeGrafter"/>
</dbReference>
<dbReference type="EMBL" id="JBBHLL010000185">
    <property type="protein sequence ID" value="KAK7810916.1"/>
    <property type="molecule type" value="Genomic_DNA"/>
</dbReference>
<feature type="coiled-coil region" evidence="4">
    <location>
        <begin position="1245"/>
        <end position="1325"/>
    </location>
</feature>
<dbReference type="FunFam" id="3.40.1360.10:FF:000008">
    <property type="entry name" value="Mitochondrial helicase twinkle"/>
    <property type="match status" value="1"/>
</dbReference>
<dbReference type="InterPro" id="IPR027417">
    <property type="entry name" value="P-loop_NTPase"/>
</dbReference>
<evidence type="ECO:0000256" key="5">
    <source>
        <dbReference type="SAM" id="MobiDB-lite"/>
    </source>
</evidence>
<dbReference type="InterPro" id="IPR007694">
    <property type="entry name" value="DNA_helicase_DnaB-like_C"/>
</dbReference>
<dbReference type="CDD" id="cd01029">
    <property type="entry name" value="TOPRIM_primases"/>
    <property type="match status" value="1"/>
</dbReference>
<feature type="compositionally biased region" description="Pro residues" evidence="5">
    <location>
        <begin position="984"/>
        <end position="994"/>
    </location>
</feature>
<evidence type="ECO:0000256" key="2">
    <source>
        <dbReference type="ARBA" id="ARBA00022490"/>
    </source>
</evidence>
<gene>
    <name evidence="7" type="ORF">U0070_013570</name>
</gene>
<keyword evidence="3 4" id="KW-0175">Coiled coil</keyword>
<proteinExistence type="predicted"/>
<comment type="subcellular location">
    <subcellularLocation>
        <location evidence="1">Cytoplasm</location>
    </subcellularLocation>
</comment>
<dbReference type="Pfam" id="PF06818">
    <property type="entry name" value="Fez1"/>
    <property type="match status" value="1"/>
</dbReference>
<dbReference type="PANTHER" id="PTHR19354">
    <property type="entry name" value="ZIPPER PUTATIVE TUMOR SUPPRESSOR 2 HOMOLOG-LIKE PROTEIN-RELATED"/>
    <property type="match status" value="1"/>
</dbReference>
<feature type="compositionally biased region" description="Polar residues" evidence="5">
    <location>
        <begin position="886"/>
        <end position="916"/>
    </location>
</feature>
<dbReference type="GO" id="GO:0003678">
    <property type="term" value="F:DNA helicase activity"/>
    <property type="evidence" value="ECO:0007669"/>
    <property type="project" value="InterPro"/>
</dbReference>
<feature type="compositionally biased region" description="Low complexity" evidence="5">
    <location>
        <begin position="861"/>
        <end position="872"/>
    </location>
</feature>
<dbReference type="Pfam" id="PF13481">
    <property type="entry name" value="AAA_25"/>
    <property type="match status" value="1"/>
</dbReference>
<feature type="compositionally biased region" description="Gly residues" evidence="5">
    <location>
        <begin position="957"/>
        <end position="968"/>
    </location>
</feature>
<name>A0AAW0I8Z2_MYOGA</name>
<evidence type="ECO:0000313" key="8">
    <source>
        <dbReference type="Proteomes" id="UP001488838"/>
    </source>
</evidence>
<evidence type="ECO:0000313" key="7">
    <source>
        <dbReference type="EMBL" id="KAK7810916.1"/>
    </source>
</evidence>
<keyword evidence="8" id="KW-1185">Reference proteome</keyword>
<organism evidence="7 8">
    <name type="scientific">Myodes glareolus</name>
    <name type="common">Bank vole</name>
    <name type="synonym">Clethrionomys glareolus</name>
    <dbReference type="NCBI Taxonomy" id="447135"/>
    <lineage>
        <taxon>Eukaryota</taxon>
        <taxon>Metazoa</taxon>
        <taxon>Chordata</taxon>
        <taxon>Craniata</taxon>
        <taxon>Vertebrata</taxon>
        <taxon>Euteleostomi</taxon>
        <taxon>Mammalia</taxon>
        <taxon>Eutheria</taxon>
        <taxon>Euarchontoglires</taxon>
        <taxon>Glires</taxon>
        <taxon>Rodentia</taxon>
        <taxon>Myomorpha</taxon>
        <taxon>Muroidea</taxon>
        <taxon>Cricetidae</taxon>
        <taxon>Arvicolinae</taxon>
        <taxon>Myodes</taxon>
    </lineage>
</organism>
<sequence length="1346" mass="148096">MRRMWLLLRCTYPFRMLLPLRGEWVSRRSLPRSLTPGPPRRRYRKEALPALEVPVSPVTTTEIRQYLRAHGIPFQDGHSCLRAPSPFVGSSDIKNQKDSTASFCLFIDKTTGHFLCMTSLAEGSWEDFQASVEGRGDGTKEGILLTEGPEAEDREEVLRIWNRAIPLWELPDPEEAKLARVMFGLTKVTDDTLRRFSVRYLRSTRSLVFPWFTPGSAGLRGLKLLGAEDQGNGVQYVETTIPRPGAYHNLFGLPLISRRDAEVVLTSRELDSLALSQSMGLPTLALPRGTVCLPPPLLPYLEQFRRIVFWLGDDLRSWEAAKLFARKLNPKRCSLVRPGNQQPRPLEALNQGLSLARILRTALPAWHKSIVSFRQLREEVLGELSNVEQAAGVRWSRFPDLNRPTGSGKTTFISEYALDLCTQGVNTLWGSFEISNVRLARVMLTQFAVTRLEEQLDKYEESVIDTMQHAVYVYDVCHVVIDNLQFMMGHEQFSSDRIAAQDYIVGAFRKFATDNSCHVTLVIHPRKEDDDKELQTASIFGSAKASQEADNVMILQDRKLVTGPGKRYLQVSKNRFDGDVGVFPLEFNKSSLTFSIPPKSKARLKKIKDDNGLVTKKPSSGKKGGGHQNSETCLGQDPSPYQPDTTKSSRSKVRPGGSRERGAGSPERAGDPEFSRGKEVGTLEPEPGQSGRSGAVPLEPARETATAPQAPAMGSVSSLISGRPCPGGSAPPRHHGVPGPTFFRQQDGLLRGGYEAQEPLCPAVPPRKAVQGTSFTYINEDFRTESPPSPSSDVEDPREQRANNAHLRGPPPKLIPVSGKLEKPVLPKPRGAPSLPGFLGPRAAGLSGSQGSLTQLFGGPASSSSSSSSSAADKPLALSGWASGCPSGTPSDSGRNSLSSLPTYSTGGAEPTTNSPGGHLPSHGPSRGSLPGPARGVPTGPSHSDSGRSSSSKSTGSLGGRVAGGLLGSGARASPGSSSGGDRSPPPPPPPPPSDEALLHCVLEGKLRDREAELQQLRDSMEESEATVCQAFGARQRHWPREREDCAAQAQQATQRVQRAQQLLQLQVFQLQQEKRQLQDDFAQLLQEREQLERRCATFEREQRELGPRLEETKWEVCQKSGEISLLKQQLKESQAELVQKGSELVALRVALREARAALRVSEGRARGLQEAARARELELEACSQELQRYRQEAERLREKAGHLDAEAAGLREPPIPSVPPATTDPFLLAESDEVKVQRAAAGAGGSLRAQVERLRQELQREQRRGDEQRDSFEGERLAWQAEKEQVIRYQKQLQHNYIQMYRRNRQLEQELQQLSLELEARELADLGLAEPAPCICLEEITATEI</sequence>
<accession>A0AAW0I8Z2</accession>
<dbReference type="GO" id="GO:0006260">
    <property type="term" value="P:DNA replication"/>
    <property type="evidence" value="ECO:0007669"/>
    <property type="project" value="InterPro"/>
</dbReference>
<feature type="domain" description="SF4 helicase" evidence="6">
    <location>
        <begin position="410"/>
        <end position="601"/>
    </location>
</feature>
<dbReference type="PANTHER" id="PTHR19354:SF4">
    <property type="entry name" value="ZIPPER PUTATIVE TUMOR SUPPRESSOR 2-RELATED"/>
    <property type="match status" value="1"/>
</dbReference>
<dbReference type="Gene3D" id="3.40.50.300">
    <property type="entry name" value="P-loop containing nucleotide triphosphate hydrolases"/>
    <property type="match status" value="1"/>
</dbReference>
<evidence type="ECO:0000256" key="4">
    <source>
        <dbReference type="SAM" id="Coils"/>
    </source>
</evidence>
<dbReference type="Gene3D" id="3.40.1360.10">
    <property type="match status" value="1"/>
</dbReference>
<reference evidence="7 8" key="1">
    <citation type="journal article" date="2023" name="bioRxiv">
        <title>Conserved and derived expression patterns and positive selection on dental genes reveal complex evolutionary context of ever-growing rodent molars.</title>
        <authorList>
            <person name="Calamari Z.T."/>
            <person name="Song A."/>
            <person name="Cohen E."/>
            <person name="Akter M."/>
            <person name="Roy R.D."/>
            <person name="Hallikas O."/>
            <person name="Christensen M.M."/>
            <person name="Li P."/>
            <person name="Marangoni P."/>
            <person name="Jernvall J."/>
            <person name="Klein O.D."/>
        </authorList>
    </citation>
    <scope>NUCLEOTIDE SEQUENCE [LARGE SCALE GENOMIC DNA]</scope>
    <source>
        <strain evidence="7">V071</strain>
    </source>
</reference>
<feature type="coiled-coil region" evidence="4">
    <location>
        <begin position="1173"/>
        <end position="1207"/>
    </location>
</feature>
<dbReference type="CDD" id="cd01122">
    <property type="entry name" value="Twinkle_C"/>
    <property type="match status" value="1"/>
</dbReference>
<evidence type="ECO:0000259" key="6">
    <source>
        <dbReference type="PROSITE" id="PS51199"/>
    </source>
</evidence>
<evidence type="ECO:0000256" key="3">
    <source>
        <dbReference type="ARBA" id="ARBA00023054"/>
    </source>
</evidence>
<dbReference type="GO" id="GO:0005737">
    <property type="term" value="C:cytoplasm"/>
    <property type="evidence" value="ECO:0007669"/>
    <property type="project" value="UniProtKB-SubCell"/>
</dbReference>